<dbReference type="GO" id="GO:0005886">
    <property type="term" value="C:plasma membrane"/>
    <property type="evidence" value="ECO:0007669"/>
    <property type="project" value="UniProtKB-SubCell"/>
</dbReference>
<organism evidence="7 8">
    <name type="scientific">Halorubrum alkaliphilum</name>
    <dbReference type="NCBI Taxonomy" id="261290"/>
    <lineage>
        <taxon>Archaea</taxon>
        <taxon>Methanobacteriati</taxon>
        <taxon>Methanobacteriota</taxon>
        <taxon>Stenosarchaea group</taxon>
        <taxon>Halobacteria</taxon>
        <taxon>Halobacteriales</taxon>
        <taxon>Haloferacaceae</taxon>
        <taxon>Halorubrum</taxon>
    </lineage>
</organism>
<evidence type="ECO:0000256" key="3">
    <source>
        <dbReference type="ARBA" id="ARBA00022692"/>
    </source>
</evidence>
<keyword evidence="7" id="KW-0762">Sugar transport</keyword>
<dbReference type="Proteomes" id="UP000823588">
    <property type="component" value="Unassembled WGS sequence"/>
</dbReference>
<dbReference type="OrthoDB" id="86231at2157"/>
<dbReference type="PANTHER" id="PTHR47089:SF1">
    <property type="entry name" value="GUANOSINE ABC TRANSPORTER PERMEASE PROTEIN NUPP"/>
    <property type="match status" value="1"/>
</dbReference>
<gene>
    <name evidence="7" type="ORF">J2751_000920</name>
</gene>
<feature type="transmembrane region" description="Helical" evidence="6">
    <location>
        <begin position="73"/>
        <end position="94"/>
    </location>
</feature>
<dbReference type="GO" id="GO:0022857">
    <property type="term" value="F:transmembrane transporter activity"/>
    <property type="evidence" value="ECO:0007669"/>
    <property type="project" value="InterPro"/>
</dbReference>
<dbReference type="PANTHER" id="PTHR47089">
    <property type="entry name" value="ABC TRANSPORTER, PERMEASE PROTEIN"/>
    <property type="match status" value="1"/>
</dbReference>
<protein>
    <submittedName>
        <fullName evidence="7">Simple sugar transport system permease protein</fullName>
    </submittedName>
</protein>
<feature type="transmembrane region" description="Helical" evidence="6">
    <location>
        <begin position="131"/>
        <end position="153"/>
    </location>
</feature>
<accession>A0A8T4GCT9</accession>
<evidence type="ECO:0000313" key="8">
    <source>
        <dbReference type="Proteomes" id="UP000823588"/>
    </source>
</evidence>
<feature type="transmembrane region" description="Helical" evidence="6">
    <location>
        <begin position="266"/>
        <end position="288"/>
    </location>
</feature>
<dbReference type="CDD" id="cd06580">
    <property type="entry name" value="TM_PBP1_transp_TpRbsC_like"/>
    <property type="match status" value="1"/>
</dbReference>
<proteinExistence type="predicted"/>
<feature type="transmembrane region" description="Helical" evidence="6">
    <location>
        <begin position="346"/>
        <end position="364"/>
    </location>
</feature>
<feature type="transmembrane region" description="Helical" evidence="6">
    <location>
        <begin position="30"/>
        <end position="53"/>
    </location>
</feature>
<dbReference type="Pfam" id="PF02653">
    <property type="entry name" value="BPD_transp_2"/>
    <property type="match status" value="1"/>
</dbReference>
<feature type="transmembrane region" description="Helical" evidence="6">
    <location>
        <begin position="217"/>
        <end position="236"/>
    </location>
</feature>
<evidence type="ECO:0000256" key="6">
    <source>
        <dbReference type="SAM" id="Phobius"/>
    </source>
</evidence>
<reference evidence="7" key="1">
    <citation type="submission" date="2021-03" db="EMBL/GenBank/DDBJ databases">
        <title>Genomic Encyclopedia of Type Strains, Phase IV (KMG-IV): sequencing the most valuable type-strain genomes for metagenomic binning, comparative biology and taxonomic classification.</title>
        <authorList>
            <person name="Goeker M."/>
        </authorList>
    </citation>
    <scope>NUCLEOTIDE SEQUENCE</scope>
    <source>
        <strain evidence="7">DSM 23564</strain>
    </source>
</reference>
<keyword evidence="7" id="KW-0813">Transport</keyword>
<evidence type="ECO:0000313" key="7">
    <source>
        <dbReference type="EMBL" id="MBP1921923.1"/>
    </source>
</evidence>
<dbReference type="RefSeq" id="WP_209483593.1">
    <property type="nucleotide sequence ID" value="NZ_JAGGKQ010000004.1"/>
</dbReference>
<keyword evidence="3 6" id="KW-0812">Transmembrane</keyword>
<evidence type="ECO:0000256" key="2">
    <source>
        <dbReference type="ARBA" id="ARBA00022475"/>
    </source>
</evidence>
<keyword evidence="2" id="KW-1003">Cell membrane</keyword>
<comment type="subcellular location">
    <subcellularLocation>
        <location evidence="1">Cell membrane</location>
        <topology evidence="1">Multi-pass membrane protein</topology>
    </subcellularLocation>
</comment>
<evidence type="ECO:0000256" key="1">
    <source>
        <dbReference type="ARBA" id="ARBA00004651"/>
    </source>
</evidence>
<dbReference type="AlphaFoldDB" id="A0A8T4GCT9"/>
<keyword evidence="8" id="KW-1185">Reference proteome</keyword>
<feature type="transmembrane region" description="Helical" evidence="6">
    <location>
        <begin position="106"/>
        <end position="125"/>
    </location>
</feature>
<feature type="transmembrane region" description="Helical" evidence="6">
    <location>
        <begin position="165"/>
        <end position="184"/>
    </location>
</feature>
<keyword evidence="5 6" id="KW-0472">Membrane</keyword>
<dbReference type="InterPro" id="IPR001851">
    <property type="entry name" value="ABC_transp_permease"/>
</dbReference>
<keyword evidence="4 6" id="KW-1133">Transmembrane helix</keyword>
<evidence type="ECO:0000256" key="4">
    <source>
        <dbReference type="ARBA" id="ARBA00022989"/>
    </source>
</evidence>
<comment type="caution">
    <text evidence="7">The sequence shown here is derived from an EMBL/GenBank/DDBJ whole genome shotgun (WGS) entry which is preliminary data.</text>
</comment>
<name>A0A8T4GCT9_9EURY</name>
<dbReference type="EMBL" id="JAGGKQ010000004">
    <property type="protein sequence ID" value="MBP1921923.1"/>
    <property type="molecule type" value="Genomic_DNA"/>
</dbReference>
<evidence type="ECO:0000256" key="5">
    <source>
        <dbReference type="ARBA" id="ARBA00023136"/>
    </source>
</evidence>
<sequence length="378" mass="39090">MSSVSDTDESKSRLERIAGYLLDATVLERIGIAVGATAFALLIGLVIVALAGYDPFRFATQLVVGAFGSERAIARTLRFSTLFVLAGLAVAVAFRAGVFNIGVQGQFVVGGIACVMSIIWTAPYLPTGTVGGVLLIGIGVVNAIVFGGLYGALPGALKAYAGANEIITTIMLNFIAIGVVGWLVNGPFRGEEATSVRTEQLPDYVAFPQVVFSDPNFSVVGFGIAVLSVIGVAFVLTRTRYGYDMVTSGYQATAARFSGVDSKQTIVATMTLSGMIAGLTGAVFAIMIQGSYTDPAGIGNYGFDGIAVSLLAANNPIGVVPAGILFGGLESAGSHIQIRSDVPVQLINGIIGLVVLFVAVPELFRMIGARMGLGGDDR</sequence>